<accession>A0ABV8P6K5</accession>
<keyword evidence="2" id="KW-1185">Reference proteome</keyword>
<gene>
    <name evidence="1" type="ORF">ACFOWA_06915</name>
</gene>
<dbReference type="Proteomes" id="UP001595789">
    <property type="component" value="Unassembled WGS sequence"/>
</dbReference>
<comment type="caution">
    <text evidence="1">The sequence shown here is derived from an EMBL/GenBank/DDBJ whole genome shotgun (WGS) entry which is preliminary data.</text>
</comment>
<protein>
    <submittedName>
        <fullName evidence="1">Uncharacterized protein</fullName>
    </submittedName>
</protein>
<evidence type="ECO:0000313" key="1">
    <source>
        <dbReference type="EMBL" id="MFC4210904.1"/>
    </source>
</evidence>
<organism evidence="1 2">
    <name type="scientific">Pedobacter lithocola</name>
    <dbReference type="NCBI Taxonomy" id="1908239"/>
    <lineage>
        <taxon>Bacteria</taxon>
        <taxon>Pseudomonadati</taxon>
        <taxon>Bacteroidota</taxon>
        <taxon>Sphingobacteriia</taxon>
        <taxon>Sphingobacteriales</taxon>
        <taxon>Sphingobacteriaceae</taxon>
        <taxon>Pedobacter</taxon>
    </lineage>
</organism>
<dbReference type="EMBL" id="JBHSBW010000007">
    <property type="protein sequence ID" value="MFC4210904.1"/>
    <property type="molecule type" value="Genomic_DNA"/>
</dbReference>
<evidence type="ECO:0000313" key="2">
    <source>
        <dbReference type="Proteomes" id="UP001595789"/>
    </source>
</evidence>
<sequence>MEKQQLAIQYFQQKEKALVQREYIDYTMADHLKLLKEDKTHTGKEHLAQYEKEIELAEDEFKDTLLEVKPVFEQLFLYLQNDAAIKTSPYIFNFSEMQIEMYIDDNSNIHYRKI</sequence>
<proteinExistence type="predicted"/>
<reference evidence="2" key="1">
    <citation type="journal article" date="2019" name="Int. J. Syst. Evol. Microbiol.">
        <title>The Global Catalogue of Microorganisms (GCM) 10K type strain sequencing project: providing services to taxonomists for standard genome sequencing and annotation.</title>
        <authorList>
            <consortium name="The Broad Institute Genomics Platform"/>
            <consortium name="The Broad Institute Genome Sequencing Center for Infectious Disease"/>
            <person name="Wu L."/>
            <person name="Ma J."/>
        </authorList>
    </citation>
    <scope>NUCLEOTIDE SEQUENCE [LARGE SCALE GENOMIC DNA]</scope>
    <source>
        <strain evidence="2">CCM 8691</strain>
    </source>
</reference>
<dbReference type="RefSeq" id="WP_378983225.1">
    <property type="nucleotide sequence ID" value="NZ_JBHSBW010000007.1"/>
</dbReference>
<name>A0ABV8P6K5_9SPHI</name>